<evidence type="ECO:0000313" key="2">
    <source>
        <dbReference type="Proteomes" id="UP001558652"/>
    </source>
</evidence>
<dbReference type="AlphaFoldDB" id="A0ABD0YG29"/>
<protein>
    <submittedName>
        <fullName evidence="1">Uncharacterized protein</fullName>
    </submittedName>
</protein>
<keyword evidence="2" id="KW-1185">Reference proteome</keyword>
<organism evidence="1 2">
    <name type="scientific">Ranatra chinensis</name>
    <dbReference type="NCBI Taxonomy" id="642074"/>
    <lineage>
        <taxon>Eukaryota</taxon>
        <taxon>Metazoa</taxon>
        <taxon>Ecdysozoa</taxon>
        <taxon>Arthropoda</taxon>
        <taxon>Hexapoda</taxon>
        <taxon>Insecta</taxon>
        <taxon>Pterygota</taxon>
        <taxon>Neoptera</taxon>
        <taxon>Paraneoptera</taxon>
        <taxon>Hemiptera</taxon>
        <taxon>Heteroptera</taxon>
        <taxon>Panheteroptera</taxon>
        <taxon>Nepomorpha</taxon>
        <taxon>Nepidae</taxon>
        <taxon>Ranatrinae</taxon>
        <taxon>Ranatra</taxon>
    </lineage>
</organism>
<evidence type="ECO:0000313" key="1">
    <source>
        <dbReference type="EMBL" id="KAL1116029.1"/>
    </source>
</evidence>
<dbReference type="EMBL" id="JBFDAA010000018">
    <property type="protein sequence ID" value="KAL1116029.1"/>
    <property type="molecule type" value="Genomic_DNA"/>
</dbReference>
<name>A0ABD0YG29_9HEMI</name>
<comment type="caution">
    <text evidence="1">The sequence shown here is derived from an EMBL/GenBank/DDBJ whole genome shotgun (WGS) entry which is preliminary data.</text>
</comment>
<dbReference type="Proteomes" id="UP001558652">
    <property type="component" value="Unassembled WGS sequence"/>
</dbReference>
<reference evidence="1 2" key="1">
    <citation type="submission" date="2024-07" db="EMBL/GenBank/DDBJ databases">
        <title>Chromosome-level genome assembly of the water stick insect Ranatra chinensis (Heteroptera: Nepidae).</title>
        <authorList>
            <person name="Liu X."/>
        </authorList>
    </citation>
    <scope>NUCLEOTIDE SEQUENCE [LARGE SCALE GENOMIC DNA]</scope>
    <source>
        <strain evidence="1">Cailab_2021Rc</strain>
        <tissue evidence="1">Muscle</tissue>
    </source>
</reference>
<gene>
    <name evidence="1" type="ORF">AAG570_005524</name>
</gene>
<proteinExistence type="predicted"/>
<accession>A0ABD0YG29</accession>
<sequence length="105" mass="12182">MDDVNKEKQLLDVKHWETNTGVVVLSYPRYCRYRGVLKRLEGVHNKWLRTGLVVALGGFTAPCKNTRVLFCKDTFDYPELEGHELLCNHLGESFHLSISRTTFLR</sequence>